<proteinExistence type="predicted"/>
<gene>
    <name evidence="1" type="ORF">TH6_00910</name>
</gene>
<name>A0A367VLC8_9PROT</name>
<sequence>MFFMGLVPDNPIKAREVTIPTRAIRRFDLNKNTSWNYVGKPAKLYQNVSGQLQDPAAALMFDKTTFIGSKSPKEP</sequence>
<protein>
    <submittedName>
        <fullName evidence="1">Uncharacterized protein</fullName>
    </submittedName>
</protein>
<dbReference type="Proteomes" id="UP000253061">
    <property type="component" value="Unassembled WGS sequence"/>
</dbReference>
<dbReference type="EMBL" id="JPWB01000001">
    <property type="protein sequence ID" value="RCK25222.1"/>
    <property type="molecule type" value="Genomic_DNA"/>
</dbReference>
<evidence type="ECO:0000313" key="1">
    <source>
        <dbReference type="EMBL" id="RCK25222.1"/>
    </source>
</evidence>
<evidence type="ECO:0000313" key="2">
    <source>
        <dbReference type="Proteomes" id="UP000253061"/>
    </source>
</evidence>
<dbReference type="AlphaFoldDB" id="A0A367VLC8"/>
<reference evidence="1 2" key="1">
    <citation type="submission" date="2014-07" db="EMBL/GenBank/DDBJ databases">
        <title>Draft genome sequence of Thalassospira profundimaris R8-17.</title>
        <authorList>
            <person name="Lai Q."/>
            <person name="Shao Z."/>
        </authorList>
    </citation>
    <scope>NUCLEOTIDE SEQUENCE [LARGE SCALE GENOMIC DNA]</scope>
    <source>
        <strain evidence="1 2">R8-17</strain>
    </source>
</reference>
<organism evidence="1 2">
    <name type="scientific">Thalassospira profundimaris</name>
    <dbReference type="NCBI Taxonomy" id="502049"/>
    <lineage>
        <taxon>Bacteria</taxon>
        <taxon>Pseudomonadati</taxon>
        <taxon>Pseudomonadota</taxon>
        <taxon>Alphaproteobacteria</taxon>
        <taxon>Rhodospirillales</taxon>
        <taxon>Thalassospiraceae</taxon>
        <taxon>Thalassospira</taxon>
    </lineage>
</organism>
<accession>A0A367VLC8</accession>
<comment type="caution">
    <text evidence="1">The sequence shown here is derived from an EMBL/GenBank/DDBJ whole genome shotgun (WGS) entry which is preliminary data.</text>
</comment>